<evidence type="ECO:0000256" key="1">
    <source>
        <dbReference type="SAM" id="MobiDB-lite"/>
    </source>
</evidence>
<feature type="non-terminal residue" evidence="2">
    <location>
        <position position="1"/>
    </location>
</feature>
<proteinExistence type="predicted"/>
<protein>
    <submittedName>
        <fullName evidence="2">Neurabin-1</fullName>
    </submittedName>
</protein>
<feature type="region of interest" description="Disordered" evidence="1">
    <location>
        <begin position="1"/>
        <end position="22"/>
    </location>
</feature>
<evidence type="ECO:0000313" key="2">
    <source>
        <dbReference type="EMBL" id="JAA84130.1"/>
    </source>
</evidence>
<name>S4PB38_9NEOP</name>
<feature type="compositionally biased region" description="Acidic residues" evidence="1">
    <location>
        <begin position="1"/>
        <end position="11"/>
    </location>
</feature>
<sequence>GEAGATEEEDADAKQPDSMTPDEAEILLSSSILEKKLRQEALLSDEQAQEIVAMLSPHTLPHDNGVSLN</sequence>
<dbReference type="AlphaFoldDB" id="S4PB38"/>
<reference evidence="2" key="1">
    <citation type="journal article" date="2013" name="BMC Genomics">
        <title>Unscrambling butterfly oogenesis.</title>
        <authorList>
            <person name="Carter J.M."/>
            <person name="Baker S.C."/>
            <person name="Pink R."/>
            <person name="Carter D.R."/>
            <person name="Collins A."/>
            <person name="Tomlin J."/>
            <person name="Gibbs M."/>
            <person name="Breuker C.J."/>
        </authorList>
    </citation>
    <scope>NUCLEOTIDE SEQUENCE</scope>
    <source>
        <tissue evidence="2">Ovary</tissue>
    </source>
</reference>
<organism evidence="2">
    <name type="scientific">Pararge aegeria</name>
    <name type="common">speckled wood butterfly</name>
    <dbReference type="NCBI Taxonomy" id="116150"/>
    <lineage>
        <taxon>Eukaryota</taxon>
        <taxon>Metazoa</taxon>
        <taxon>Ecdysozoa</taxon>
        <taxon>Arthropoda</taxon>
        <taxon>Hexapoda</taxon>
        <taxon>Insecta</taxon>
        <taxon>Pterygota</taxon>
        <taxon>Neoptera</taxon>
        <taxon>Endopterygota</taxon>
        <taxon>Lepidoptera</taxon>
        <taxon>Glossata</taxon>
        <taxon>Ditrysia</taxon>
        <taxon>Papilionoidea</taxon>
        <taxon>Nymphalidae</taxon>
        <taxon>Satyrinae</taxon>
        <taxon>Satyrini</taxon>
        <taxon>Parargina</taxon>
        <taxon>Pararge</taxon>
    </lineage>
</organism>
<dbReference type="EMBL" id="GAIX01008430">
    <property type="protein sequence ID" value="JAA84130.1"/>
    <property type="molecule type" value="Transcribed_RNA"/>
</dbReference>
<reference evidence="2" key="2">
    <citation type="submission" date="2013-05" db="EMBL/GenBank/DDBJ databases">
        <authorList>
            <person name="Carter J.-M."/>
            <person name="Baker S.C."/>
            <person name="Pink R."/>
            <person name="Carter D.R.F."/>
            <person name="Collins A."/>
            <person name="Tomlin J."/>
            <person name="Gibbs M."/>
            <person name="Breuker C.J."/>
        </authorList>
    </citation>
    <scope>NUCLEOTIDE SEQUENCE</scope>
    <source>
        <tissue evidence="2">Ovary</tissue>
    </source>
</reference>
<accession>S4PB38</accession>
<feature type="non-terminal residue" evidence="2">
    <location>
        <position position="69"/>
    </location>
</feature>